<dbReference type="EMBL" id="BDGG01000001">
    <property type="protein sequence ID" value="GAU87280.1"/>
    <property type="molecule type" value="Genomic_DNA"/>
</dbReference>
<keyword evidence="2" id="KW-1185">Reference proteome</keyword>
<reference evidence="1 2" key="1">
    <citation type="journal article" date="2016" name="Nat. Commun.">
        <title>Extremotolerant tardigrade genome and improved radiotolerance of human cultured cells by tardigrade-unique protein.</title>
        <authorList>
            <person name="Hashimoto T."/>
            <person name="Horikawa D.D."/>
            <person name="Saito Y."/>
            <person name="Kuwahara H."/>
            <person name="Kozuka-Hata H."/>
            <person name="Shin-I T."/>
            <person name="Minakuchi Y."/>
            <person name="Ohishi K."/>
            <person name="Motoyama A."/>
            <person name="Aizu T."/>
            <person name="Enomoto A."/>
            <person name="Kondo K."/>
            <person name="Tanaka S."/>
            <person name="Hara Y."/>
            <person name="Koshikawa S."/>
            <person name="Sagara H."/>
            <person name="Miura T."/>
            <person name="Yokobori S."/>
            <person name="Miyagawa K."/>
            <person name="Suzuki Y."/>
            <person name="Kubo T."/>
            <person name="Oyama M."/>
            <person name="Kohara Y."/>
            <person name="Fujiyama A."/>
            <person name="Arakawa K."/>
            <person name="Katayama T."/>
            <person name="Toyoda A."/>
            <person name="Kunieda T."/>
        </authorList>
    </citation>
    <scope>NUCLEOTIDE SEQUENCE [LARGE SCALE GENOMIC DNA]</scope>
    <source>
        <strain evidence="1 2">YOKOZUNA-1</strain>
    </source>
</reference>
<comment type="caution">
    <text evidence="1">The sequence shown here is derived from an EMBL/GenBank/DDBJ whole genome shotgun (WGS) entry which is preliminary data.</text>
</comment>
<name>A0A1D1UFH4_RAMVA</name>
<gene>
    <name evidence="1" type="primary">RvY_00159-1</name>
    <name evidence="1" type="synonym">RvY_00159.1</name>
    <name evidence="1" type="ORF">RvY_00159</name>
</gene>
<dbReference type="Proteomes" id="UP000186922">
    <property type="component" value="Unassembled WGS sequence"/>
</dbReference>
<evidence type="ECO:0000313" key="1">
    <source>
        <dbReference type="EMBL" id="GAU87280.1"/>
    </source>
</evidence>
<protein>
    <recommendedName>
        <fullName evidence="3">Protein kinase domain-containing protein</fullName>
    </recommendedName>
</protein>
<proteinExistence type="predicted"/>
<dbReference type="SUPFAM" id="SSF56112">
    <property type="entry name" value="Protein kinase-like (PK-like)"/>
    <property type="match status" value="1"/>
</dbReference>
<dbReference type="AlphaFoldDB" id="A0A1D1UFH4"/>
<evidence type="ECO:0008006" key="3">
    <source>
        <dbReference type="Google" id="ProtNLM"/>
    </source>
</evidence>
<accession>A0A1D1UFH4</accession>
<sequence length="187" mass="21618">MAGDMLRLPMKEDELDRLRKTCDDETYKKKIVEYIMDASRVAYAFSRTASFPIAELLINCLDSDGQVRGLHLENYSIFSVKPAELQWNKGKIDAQYIELRELRTRGRANMFIMRRSVGGSDEILVKTVRLHQGELHLNGALLSMRRKALVLLDLSHPNVVRHCDFQFILDETPEYKRYMEYCAGGTL</sequence>
<organism evidence="1 2">
    <name type="scientific">Ramazzottius varieornatus</name>
    <name type="common">Water bear</name>
    <name type="synonym">Tardigrade</name>
    <dbReference type="NCBI Taxonomy" id="947166"/>
    <lineage>
        <taxon>Eukaryota</taxon>
        <taxon>Metazoa</taxon>
        <taxon>Ecdysozoa</taxon>
        <taxon>Tardigrada</taxon>
        <taxon>Eutardigrada</taxon>
        <taxon>Parachela</taxon>
        <taxon>Hypsibioidea</taxon>
        <taxon>Ramazzottiidae</taxon>
        <taxon>Ramazzottius</taxon>
    </lineage>
</organism>
<dbReference type="InterPro" id="IPR011009">
    <property type="entry name" value="Kinase-like_dom_sf"/>
</dbReference>
<evidence type="ECO:0000313" key="2">
    <source>
        <dbReference type="Proteomes" id="UP000186922"/>
    </source>
</evidence>